<dbReference type="GO" id="GO:0005085">
    <property type="term" value="F:guanyl-nucleotide exchange factor activity"/>
    <property type="evidence" value="ECO:0007669"/>
    <property type="project" value="TreeGrafter"/>
</dbReference>
<dbReference type="SMART" id="SM00888">
    <property type="entry name" value="EF1_GNE"/>
    <property type="match status" value="1"/>
</dbReference>
<organism evidence="7 8">
    <name type="scientific">Coemansia aciculifera</name>
    <dbReference type="NCBI Taxonomy" id="417176"/>
    <lineage>
        <taxon>Eukaryota</taxon>
        <taxon>Fungi</taxon>
        <taxon>Fungi incertae sedis</taxon>
        <taxon>Zoopagomycota</taxon>
        <taxon>Kickxellomycotina</taxon>
        <taxon>Kickxellomycetes</taxon>
        <taxon>Kickxellales</taxon>
        <taxon>Kickxellaceae</taxon>
        <taxon>Coemansia</taxon>
    </lineage>
</organism>
<evidence type="ECO:0000256" key="4">
    <source>
        <dbReference type="SAM" id="MobiDB-lite"/>
    </source>
</evidence>
<evidence type="ECO:0000256" key="1">
    <source>
        <dbReference type="ARBA" id="ARBA00007411"/>
    </source>
</evidence>
<dbReference type="Pfam" id="PF00736">
    <property type="entry name" value="EF1_GNE"/>
    <property type="match status" value="1"/>
</dbReference>
<evidence type="ECO:0000313" key="8">
    <source>
        <dbReference type="Proteomes" id="UP001140074"/>
    </source>
</evidence>
<dbReference type="InterPro" id="IPR014717">
    <property type="entry name" value="Transl_elong_EF1B/ribsomal_bS6"/>
</dbReference>
<comment type="similarity">
    <text evidence="1">Belongs to the EF-1-beta/EF-1-delta family.</text>
</comment>
<dbReference type="GO" id="GO:0005853">
    <property type="term" value="C:eukaryotic translation elongation factor 1 complex"/>
    <property type="evidence" value="ECO:0007669"/>
    <property type="project" value="InterPro"/>
</dbReference>
<dbReference type="AlphaFoldDB" id="A0A9W8IWN2"/>
<dbReference type="EMBL" id="JANBUY010000008">
    <property type="protein sequence ID" value="KAJ2868022.1"/>
    <property type="molecule type" value="Genomic_DNA"/>
</dbReference>
<feature type="compositionally biased region" description="Acidic residues" evidence="4">
    <location>
        <begin position="81"/>
        <end position="99"/>
    </location>
</feature>
<keyword evidence="2 7" id="KW-0251">Elongation factor</keyword>
<dbReference type="GO" id="GO:0005829">
    <property type="term" value="C:cytosol"/>
    <property type="evidence" value="ECO:0007669"/>
    <property type="project" value="TreeGrafter"/>
</dbReference>
<proteinExistence type="inferred from homology"/>
<dbReference type="CDD" id="cd00292">
    <property type="entry name" value="EF1B"/>
    <property type="match status" value="1"/>
</dbReference>
<gene>
    <name evidence="7" type="primary">EEF1B2</name>
    <name evidence="7" type="ORF">GGH94_000442</name>
</gene>
<dbReference type="InterPro" id="IPR036282">
    <property type="entry name" value="Glutathione-S-Trfase_C_sf"/>
</dbReference>
<evidence type="ECO:0000259" key="6">
    <source>
        <dbReference type="SMART" id="SM01182"/>
    </source>
</evidence>
<dbReference type="PROSITE" id="PS00824">
    <property type="entry name" value="EF1BD_1"/>
    <property type="match status" value="1"/>
</dbReference>
<dbReference type="SMART" id="SM01182">
    <property type="entry name" value="EF-1_beta_acid"/>
    <property type="match status" value="1"/>
</dbReference>
<evidence type="ECO:0000259" key="5">
    <source>
        <dbReference type="SMART" id="SM00888"/>
    </source>
</evidence>
<dbReference type="Proteomes" id="UP001140074">
    <property type="component" value="Unassembled WGS sequence"/>
</dbReference>
<dbReference type="SUPFAM" id="SSF54984">
    <property type="entry name" value="eEF-1beta-like"/>
    <property type="match status" value="1"/>
</dbReference>
<dbReference type="GO" id="GO:0003746">
    <property type="term" value="F:translation elongation factor activity"/>
    <property type="evidence" value="ECO:0007669"/>
    <property type="project" value="UniProtKB-KW"/>
</dbReference>
<dbReference type="Pfam" id="PF10587">
    <property type="entry name" value="EF-1_beta_acid"/>
    <property type="match status" value="1"/>
</dbReference>
<evidence type="ECO:0000313" key="7">
    <source>
        <dbReference type="EMBL" id="KAJ2868022.1"/>
    </source>
</evidence>
<evidence type="ECO:0000256" key="3">
    <source>
        <dbReference type="ARBA" id="ARBA00022917"/>
    </source>
</evidence>
<name>A0A9W8IWN2_9FUNG</name>
<sequence length="214" mass="23367">MSVTLSASTLNIALNGLFEDNSFVSGFEASTADAEVFKALSGAPDAKVFPHLARWYNHIASKGDAIASLKAAEAPVAAEAAAEEEDDEDVDLFGSDDEEDEEAEKLKAQRLAEYQAKKATKPTVIAKSLLALDVKPWEAETDLDELERLIRTIQMDGLIWNQESKRAPIAYGVNKIIMAAVVEDAKVSVDEIVELIEGFEDYTQSVDIITFNKL</sequence>
<dbReference type="SUPFAM" id="SSF47616">
    <property type="entry name" value="GST C-terminal domain-like"/>
    <property type="match status" value="1"/>
</dbReference>
<dbReference type="Gene3D" id="3.30.70.60">
    <property type="match status" value="1"/>
</dbReference>
<comment type="caution">
    <text evidence="7">The sequence shown here is derived from an EMBL/GenBank/DDBJ whole genome shotgun (WGS) entry which is preliminary data.</text>
</comment>
<feature type="domain" description="Translation elongation factor EF1B beta/delta subunit guanine nucleotide exchange" evidence="5">
    <location>
        <begin position="127"/>
        <end position="214"/>
    </location>
</feature>
<dbReference type="InterPro" id="IPR018940">
    <property type="entry name" value="EF-1_beta_acid_region_euk"/>
</dbReference>
<reference evidence="7" key="1">
    <citation type="submission" date="2022-07" db="EMBL/GenBank/DDBJ databases">
        <title>Phylogenomic reconstructions and comparative analyses of Kickxellomycotina fungi.</title>
        <authorList>
            <person name="Reynolds N.K."/>
            <person name="Stajich J.E."/>
            <person name="Barry K."/>
            <person name="Grigoriev I.V."/>
            <person name="Crous P."/>
            <person name="Smith M.E."/>
        </authorList>
    </citation>
    <scope>NUCLEOTIDE SEQUENCE</scope>
    <source>
        <strain evidence="7">RSA 476</strain>
    </source>
</reference>
<dbReference type="InterPro" id="IPR001326">
    <property type="entry name" value="Transl_elong_EF1B_B/D_CS"/>
</dbReference>
<dbReference type="PANTHER" id="PTHR11595">
    <property type="entry name" value="EF-HAND AND COILED-COIL DOMAIN-CONTAINING FAMILY MEMBER"/>
    <property type="match status" value="1"/>
</dbReference>
<dbReference type="FunFam" id="3.30.70.60:FF:000001">
    <property type="entry name" value="Elongation factor 1-beta 1 like"/>
    <property type="match status" value="1"/>
</dbReference>
<dbReference type="PANTHER" id="PTHR11595:SF21">
    <property type="entry name" value="ELONGATION FACTOR 1-BETA"/>
    <property type="match status" value="1"/>
</dbReference>
<feature type="domain" description="Elongation factor 1 beta central acidic region eukaryote" evidence="6">
    <location>
        <begin position="92"/>
        <end position="118"/>
    </location>
</feature>
<feature type="region of interest" description="Disordered" evidence="4">
    <location>
        <begin position="80"/>
        <end position="99"/>
    </location>
</feature>
<evidence type="ECO:0000256" key="2">
    <source>
        <dbReference type="ARBA" id="ARBA00022768"/>
    </source>
</evidence>
<accession>A0A9W8IWN2</accession>
<dbReference type="Gene3D" id="1.20.1050.130">
    <property type="match status" value="1"/>
</dbReference>
<dbReference type="InterPro" id="IPR014038">
    <property type="entry name" value="EF1B_bsu/dsu_GNE"/>
</dbReference>
<dbReference type="InterPro" id="IPR036219">
    <property type="entry name" value="eEF-1beta-like_sf"/>
</dbReference>
<keyword evidence="8" id="KW-1185">Reference proteome</keyword>
<protein>
    <submittedName>
        <fullName evidence="7">Elongation factor 1-beta</fullName>
    </submittedName>
</protein>
<dbReference type="InterPro" id="IPR049720">
    <property type="entry name" value="EF1B_bsu/dsu"/>
</dbReference>
<keyword evidence="3" id="KW-0648">Protein biosynthesis</keyword>